<dbReference type="Pfam" id="PF13649">
    <property type="entry name" value="Methyltransf_25"/>
    <property type="match status" value="1"/>
</dbReference>
<dbReference type="AlphaFoldDB" id="A0A917JCB8"/>
<dbReference type="PANTHER" id="PTHR43861">
    <property type="entry name" value="TRANS-ACONITATE 2-METHYLTRANSFERASE-RELATED"/>
    <property type="match status" value="1"/>
</dbReference>
<dbReference type="InterPro" id="IPR029063">
    <property type="entry name" value="SAM-dependent_MTases_sf"/>
</dbReference>
<comment type="caution">
    <text evidence="4">The sequence shown here is derived from an EMBL/GenBank/DDBJ whole genome shotgun (WGS) entry which is preliminary data.</text>
</comment>
<evidence type="ECO:0000256" key="2">
    <source>
        <dbReference type="ARBA" id="ARBA00022679"/>
    </source>
</evidence>
<dbReference type="InterPro" id="IPR041698">
    <property type="entry name" value="Methyltransf_25"/>
</dbReference>
<dbReference type="Proteomes" id="UP000662074">
    <property type="component" value="Unassembled WGS sequence"/>
</dbReference>
<gene>
    <name evidence="4" type="ORF">GCM10011425_23310</name>
</gene>
<dbReference type="CDD" id="cd02440">
    <property type="entry name" value="AdoMet_MTases"/>
    <property type="match status" value="1"/>
</dbReference>
<reference evidence="4" key="2">
    <citation type="submission" date="2020-09" db="EMBL/GenBank/DDBJ databases">
        <authorList>
            <person name="Sun Q."/>
            <person name="Sedlacek I."/>
        </authorList>
    </citation>
    <scope>NUCLEOTIDE SEQUENCE</scope>
    <source>
        <strain evidence="4">CCM 8711</strain>
    </source>
</reference>
<dbReference type="GO" id="GO:0008168">
    <property type="term" value="F:methyltransferase activity"/>
    <property type="evidence" value="ECO:0007669"/>
    <property type="project" value="UniProtKB-KW"/>
</dbReference>
<dbReference type="EMBL" id="BMDO01000006">
    <property type="protein sequence ID" value="GGI51119.1"/>
    <property type="molecule type" value="Genomic_DNA"/>
</dbReference>
<evidence type="ECO:0000256" key="1">
    <source>
        <dbReference type="ARBA" id="ARBA00022603"/>
    </source>
</evidence>
<dbReference type="GO" id="GO:0032259">
    <property type="term" value="P:methylation"/>
    <property type="evidence" value="ECO:0007669"/>
    <property type="project" value="UniProtKB-KW"/>
</dbReference>
<reference evidence="4" key="1">
    <citation type="journal article" date="2014" name="Int. J. Syst. Evol. Microbiol.">
        <title>Complete genome sequence of Corynebacterium casei LMG S-19264T (=DSM 44701T), isolated from a smear-ripened cheese.</title>
        <authorList>
            <consortium name="US DOE Joint Genome Institute (JGI-PGF)"/>
            <person name="Walter F."/>
            <person name="Albersmeier A."/>
            <person name="Kalinowski J."/>
            <person name="Ruckert C."/>
        </authorList>
    </citation>
    <scope>NUCLEOTIDE SEQUENCE</scope>
    <source>
        <strain evidence="4">CCM 8711</strain>
    </source>
</reference>
<feature type="domain" description="Methyltransferase" evidence="3">
    <location>
        <begin position="43"/>
        <end position="134"/>
    </location>
</feature>
<keyword evidence="2" id="KW-0808">Transferase</keyword>
<evidence type="ECO:0000259" key="3">
    <source>
        <dbReference type="Pfam" id="PF13649"/>
    </source>
</evidence>
<organism evidence="4 5">
    <name type="scientific">Mucilaginibacter galii</name>
    <dbReference type="NCBI Taxonomy" id="2005073"/>
    <lineage>
        <taxon>Bacteria</taxon>
        <taxon>Pseudomonadati</taxon>
        <taxon>Bacteroidota</taxon>
        <taxon>Sphingobacteriia</taxon>
        <taxon>Sphingobacteriales</taxon>
        <taxon>Sphingobacteriaceae</taxon>
        <taxon>Mucilaginibacter</taxon>
    </lineage>
</organism>
<protein>
    <submittedName>
        <fullName evidence="4">Methyltransferase</fullName>
    </submittedName>
</protein>
<keyword evidence="1 4" id="KW-0489">Methyltransferase</keyword>
<evidence type="ECO:0000313" key="5">
    <source>
        <dbReference type="Proteomes" id="UP000662074"/>
    </source>
</evidence>
<dbReference type="PANTHER" id="PTHR43861:SF1">
    <property type="entry name" value="TRANS-ACONITATE 2-METHYLTRANSFERASE"/>
    <property type="match status" value="1"/>
</dbReference>
<evidence type="ECO:0000313" key="4">
    <source>
        <dbReference type="EMBL" id="GGI51119.1"/>
    </source>
</evidence>
<sequence length="193" mass="20949">MEKSNGYEGVAATFINGRGRSIEGIGVSSVYKWVKTLPPNSTVLDMGCGTGLPITKVLVDAGMDVNAIDASPSLVKSFRKNFPGIPVVCEAVEDSLLFEKEFDAIIAWGLLFLLPEEIQQKIIQKAAKALKLSGKFLFTAPHEQTAWVDAMTGQSSVSLGAKKYKELLSASGLIITEEFTDEGENHYYNTVKI</sequence>
<dbReference type="RefSeq" id="WP_188416898.1">
    <property type="nucleotide sequence ID" value="NZ_BMDO01000006.1"/>
</dbReference>
<keyword evidence="5" id="KW-1185">Reference proteome</keyword>
<dbReference type="SUPFAM" id="SSF53335">
    <property type="entry name" value="S-adenosyl-L-methionine-dependent methyltransferases"/>
    <property type="match status" value="1"/>
</dbReference>
<proteinExistence type="predicted"/>
<name>A0A917JCB8_9SPHI</name>
<dbReference type="Gene3D" id="3.40.50.150">
    <property type="entry name" value="Vaccinia Virus protein VP39"/>
    <property type="match status" value="1"/>
</dbReference>
<accession>A0A917JCB8</accession>